<dbReference type="Proteomes" id="UP000664203">
    <property type="component" value="Unassembled WGS sequence"/>
</dbReference>
<name>A0A8H3GB11_9LECA</name>
<evidence type="ECO:0000256" key="11">
    <source>
        <dbReference type="SAM" id="Phobius"/>
    </source>
</evidence>
<evidence type="ECO:0000313" key="12">
    <source>
        <dbReference type="EMBL" id="CAF9937952.1"/>
    </source>
</evidence>
<dbReference type="GO" id="GO:0015250">
    <property type="term" value="F:water channel activity"/>
    <property type="evidence" value="ECO:0007669"/>
    <property type="project" value="TreeGrafter"/>
</dbReference>
<evidence type="ECO:0000256" key="3">
    <source>
        <dbReference type="ARBA" id="ARBA00022448"/>
    </source>
</evidence>
<dbReference type="FunFam" id="1.20.1080.10:FF:000014">
    <property type="entry name" value="Aquaporin 1"/>
    <property type="match status" value="1"/>
</dbReference>
<dbReference type="InterPro" id="IPR023271">
    <property type="entry name" value="Aquaporin-like"/>
</dbReference>
<evidence type="ECO:0000256" key="6">
    <source>
        <dbReference type="ARBA" id="ARBA00022989"/>
    </source>
</evidence>
<proteinExistence type="inferred from homology"/>
<feature type="transmembrane region" description="Helical" evidence="11">
    <location>
        <begin position="30"/>
        <end position="49"/>
    </location>
</feature>
<feature type="transmembrane region" description="Helical" evidence="11">
    <location>
        <begin position="244"/>
        <end position="264"/>
    </location>
</feature>
<reference evidence="12" key="1">
    <citation type="submission" date="2021-03" db="EMBL/GenBank/DDBJ databases">
        <authorList>
            <person name="Tagirdzhanova G."/>
        </authorList>
    </citation>
    <scope>NUCLEOTIDE SEQUENCE</scope>
</reference>
<evidence type="ECO:0000256" key="9">
    <source>
        <dbReference type="RuleBase" id="RU000477"/>
    </source>
</evidence>
<dbReference type="AlphaFoldDB" id="A0A8H3GB11"/>
<evidence type="ECO:0008006" key="14">
    <source>
        <dbReference type="Google" id="ProtNLM"/>
    </source>
</evidence>
<dbReference type="Gene3D" id="1.20.1080.10">
    <property type="entry name" value="Glycerol uptake facilitator protein"/>
    <property type="match status" value="1"/>
</dbReference>
<dbReference type="InterPro" id="IPR034294">
    <property type="entry name" value="Aquaporin_transptr"/>
</dbReference>
<comment type="catalytic activity">
    <reaction evidence="8">
        <text>H2O(in) = H2O(out)</text>
        <dbReference type="Rhea" id="RHEA:29667"/>
        <dbReference type="ChEBI" id="CHEBI:15377"/>
    </reaction>
</comment>
<feature type="transmembrane region" description="Helical" evidence="11">
    <location>
        <begin position="118"/>
        <end position="149"/>
    </location>
</feature>
<dbReference type="SUPFAM" id="SSF81338">
    <property type="entry name" value="Aquaporin-like"/>
    <property type="match status" value="1"/>
</dbReference>
<dbReference type="PANTHER" id="PTHR19139:SF283">
    <property type="entry name" value="AQUAPORIN"/>
    <property type="match status" value="1"/>
</dbReference>
<feature type="region of interest" description="Disordered" evidence="10">
    <location>
        <begin position="273"/>
        <end position="301"/>
    </location>
</feature>
<feature type="transmembrane region" description="Helical" evidence="11">
    <location>
        <begin position="78"/>
        <end position="97"/>
    </location>
</feature>
<dbReference type="EMBL" id="CAJPDR010000495">
    <property type="protein sequence ID" value="CAF9937952.1"/>
    <property type="molecule type" value="Genomic_DNA"/>
</dbReference>
<dbReference type="PRINTS" id="PR00783">
    <property type="entry name" value="MINTRINSICP"/>
</dbReference>
<evidence type="ECO:0000256" key="5">
    <source>
        <dbReference type="ARBA" id="ARBA00022737"/>
    </source>
</evidence>
<dbReference type="OrthoDB" id="3222at2759"/>
<evidence type="ECO:0000256" key="7">
    <source>
        <dbReference type="ARBA" id="ARBA00023136"/>
    </source>
</evidence>
<evidence type="ECO:0000313" key="13">
    <source>
        <dbReference type="Proteomes" id="UP000664203"/>
    </source>
</evidence>
<evidence type="ECO:0000256" key="10">
    <source>
        <dbReference type="SAM" id="MobiDB-lite"/>
    </source>
</evidence>
<dbReference type="Pfam" id="PF00230">
    <property type="entry name" value="MIP"/>
    <property type="match status" value="1"/>
</dbReference>
<comment type="subcellular location">
    <subcellularLocation>
        <location evidence="1">Membrane</location>
        <topology evidence="1">Multi-pass membrane protein</topology>
    </subcellularLocation>
</comment>
<keyword evidence="3 9" id="KW-0813">Transport</keyword>
<accession>A0A8H3GB11</accession>
<gene>
    <name evidence="12" type="ORF">ALECFALPRED_007458</name>
</gene>
<comment type="similarity">
    <text evidence="2 9">Belongs to the MIP/aquaporin (TC 1.A.8) family.</text>
</comment>
<organism evidence="12 13">
    <name type="scientific">Alectoria fallacina</name>
    <dbReference type="NCBI Taxonomy" id="1903189"/>
    <lineage>
        <taxon>Eukaryota</taxon>
        <taxon>Fungi</taxon>
        <taxon>Dikarya</taxon>
        <taxon>Ascomycota</taxon>
        <taxon>Pezizomycotina</taxon>
        <taxon>Lecanoromycetes</taxon>
        <taxon>OSLEUM clade</taxon>
        <taxon>Lecanoromycetidae</taxon>
        <taxon>Lecanorales</taxon>
        <taxon>Lecanorineae</taxon>
        <taxon>Parmeliaceae</taxon>
        <taxon>Alectoria</taxon>
    </lineage>
</organism>
<feature type="transmembrane region" description="Helical" evidence="11">
    <location>
        <begin position="169"/>
        <end position="192"/>
    </location>
</feature>
<sequence>MNTDAPMTAAIDGPMRRLLRTLPPTTRGHTVAVIGEFVGTISFLFFAFAGTQVANISSNTNTGTTVITQVAQKNPSELLYISLSFGFSLAVNAWVFFRISGGLFNPAVGDQCPEGVTVGMVLIGAISLVRGILLFIIQIVAGIVAAYIVQALFHGKLAVSTTLGGGTTLAQGVIIEMILTAQLVFTIFMLAAEKHEGNFVAPVGIGLSLFIAELVGVFWTGGSLNPARSFGPAVAVHTFHTTQWIYWVGPICGSLFAVLLYKLIKSLEYESANPDPELGPSAGELGKLAANRNGRVSSPVE</sequence>
<keyword evidence="6 11" id="KW-1133">Transmembrane helix</keyword>
<dbReference type="GO" id="GO:0005886">
    <property type="term" value="C:plasma membrane"/>
    <property type="evidence" value="ECO:0007669"/>
    <property type="project" value="TreeGrafter"/>
</dbReference>
<evidence type="ECO:0000256" key="1">
    <source>
        <dbReference type="ARBA" id="ARBA00004141"/>
    </source>
</evidence>
<keyword evidence="4 9" id="KW-0812">Transmembrane</keyword>
<dbReference type="InterPro" id="IPR000425">
    <property type="entry name" value="MIP"/>
</dbReference>
<evidence type="ECO:0000256" key="4">
    <source>
        <dbReference type="ARBA" id="ARBA00022692"/>
    </source>
</evidence>
<keyword evidence="7 11" id="KW-0472">Membrane</keyword>
<dbReference type="PANTHER" id="PTHR19139">
    <property type="entry name" value="AQUAPORIN TRANSPORTER"/>
    <property type="match status" value="1"/>
</dbReference>
<comment type="caution">
    <text evidence="12">The sequence shown here is derived from an EMBL/GenBank/DDBJ whole genome shotgun (WGS) entry which is preliminary data.</text>
</comment>
<protein>
    <recommendedName>
        <fullName evidence="14">Aquaporin</fullName>
    </recommendedName>
</protein>
<evidence type="ECO:0000256" key="2">
    <source>
        <dbReference type="ARBA" id="ARBA00006175"/>
    </source>
</evidence>
<evidence type="ECO:0000256" key="8">
    <source>
        <dbReference type="ARBA" id="ARBA00034651"/>
    </source>
</evidence>
<feature type="transmembrane region" description="Helical" evidence="11">
    <location>
        <begin position="199"/>
        <end position="224"/>
    </location>
</feature>
<keyword evidence="13" id="KW-1185">Reference proteome</keyword>
<keyword evidence="5" id="KW-0677">Repeat</keyword>